<evidence type="ECO:0000313" key="6">
    <source>
        <dbReference type="Proteomes" id="UP000231501"/>
    </source>
</evidence>
<dbReference type="CDD" id="cd00090">
    <property type="entry name" value="HTH_ARSR"/>
    <property type="match status" value="1"/>
</dbReference>
<sequence>MDSKDYQIIAALQANGRMTNQELSEQVSLTPTPCLRRLRMLEESGMIRGYTAVVDEEAFGLPVTAFVGVKLKEHTADAVRKFERAIQAVDAVLDCYVMTGQVDYLLRVLTQSLKDYERFVRQELHAIPGIQSIDTSFAYGRVKRSVVFPSVGEGTR</sequence>
<protein>
    <submittedName>
        <fullName evidence="5">AsnC family transcriptional regulator</fullName>
    </submittedName>
</protein>
<dbReference type="GO" id="GO:0006355">
    <property type="term" value="P:regulation of DNA-templated transcription"/>
    <property type="evidence" value="ECO:0007669"/>
    <property type="project" value="UniProtKB-ARBA"/>
</dbReference>
<dbReference type="Pfam" id="PF13412">
    <property type="entry name" value="HTH_24"/>
    <property type="match status" value="1"/>
</dbReference>
<dbReference type="PRINTS" id="PR00033">
    <property type="entry name" value="HTHASNC"/>
</dbReference>
<dbReference type="SUPFAM" id="SSF54909">
    <property type="entry name" value="Dimeric alpha+beta barrel"/>
    <property type="match status" value="1"/>
</dbReference>
<dbReference type="Pfam" id="PF01037">
    <property type="entry name" value="AsnC_trans_reg"/>
    <property type="match status" value="1"/>
</dbReference>
<dbReference type="PANTHER" id="PTHR30154">
    <property type="entry name" value="LEUCINE-RESPONSIVE REGULATORY PROTEIN"/>
    <property type="match status" value="1"/>
</dbReference>
<dbReference type="SMART" id="SM00344">
    <property type="entry name" value="HTH_ASNC"/>
    <property type="match status" value="1"/>
</dbReference>
<evidence type="ECO:0000256" key="3">
    <source>
        <dbReference type="ARBA" id="ARBA00023163"/>
    </source>
</evidence>
<gene>
    <name evidence="5" type="ORF">CS062_10270</name>
</gene>
<dbReference type="GO" id="GO:0005829">
    <property type="term" value="C:cytosol"/>
    <property type="evidence" value="ECO:0007669"/>
    <property type="project" value="TreeGrafter"/>
</dbReference>
<dbReference type="InterPro" id="IPR019887">
    <property type="entry name" value="Tscrpt_reg_AsnC/Lrp_C"/>
</dbReference>
<dbReference type="EMBL" id="PEOG01000023">
    <property type="protein sequence ID" value="PIM53259.1"/>
    <property type="molecule type" value="Genomic_DNA"/>
</dbReference>
<organism evidence="5 6">
    <name type="scientific">Roseateles chitinivorans</name>
    <dbReference type="NCBI Taxonomy" id="2917965"/>
    <lineage>
        <taxon>Bacteria</taxon>
        <taxon>Pseudomonadati</taxon>
        <taxon>Pseudomonadota</taxon>
        <taxon>Betaproteobacteria</taxon>
        <taxon>Burkholderiales</taxon>
        <taxon>Sphaerotilaceae</taxon>
        <taxon>Roseateles</taxon>
    </lineage>
</organism>
<evidence type="ECO:0000259" key="4">
    <source>
        <dbReference type="PROSITE" id="PS50956"/>
    </source>
</evidence>
<comment type="caution">
    <text evidence="5">The sequence shown here is derived from an EMBL/GenBank/DDBJ whole genome shotgun (WGS) entry which is preliminary data.</text>
</comment>
<dbReference type="PROSITE" id="PS50956">
    <property type="entry name" value="HTH_ASNC_2"/>
    <property type="match status" value="1"/>
</dbReference>
<feature type="domain" description="HTH asnC-type" evidence="4">
    <location>
        <begin position="1"/>
        <end position="62"/>
    </location>
</feature>
<dbReference type="InterPro" id="IPR036390">
    <property type="entry name" value="WH_DNA-bd_sf"/>
</dbReference>
<name>A0A2G9CCM2_9BURK</name>
<dbReference type="AlphaFoldDB" id="A0A2G9CCM2"/>
<dbReference type="SUPFAM" id="SSF46785">
    <property type="entry name" value="Winged helix' DNA-binding domain"/>
    <property type="match status" value="1"/>
</dbReference>
<keyword evidence="1" id="KW-0805">Transcription regulation</keyword>
<evidence type="ECO:0000256" key="1">
    <source>
        <dbReference type="ARBA" id="ARBA00023015"/>
    </source>
</evidence>
<dbReference type="PANTHER" id="PTHR30154:SF34">
    <property type="entry name" value="TRANSCRIPTIONAL REGULATOR AZLB"/>
    <property type="match status" value="1"/>
</dbReference>
<proteinExistence type="predicted"/>
<dbReference type="InterPro" id="IPR036388">
    <property type="entry name" value="WH-like_DNA-bd_sf"/>
</dbReference>
<dbReference type="OrthoDB" id="8526125at2"/>
<dbReference type="Gene3D" id="1.10.10.10">
    <property type="entry name" value="Winged helix-like DNA-binding domain superfamily/Winged helix DNA-binding domain"/>
    <property type="match status" value="1"/>
</dbReference>
<dbReference type="Proteomes" id="UP000231501">
    <property type="component" value="Unassembled WGS sequence"/>
</dbReference>
<dbReference type="InterPro" id="IPR019888">
    <property type="entry name" value="Tscrpt_reg_AsnC-like"/>
</dbReference>
<evidence type="ECO:0000313" key="5">
    <source>
        <dbReference type="EMBL" id="PIM53259.1"/>
    </source>
</evidence>
<keyword evidence="6" id="KW-1185">Reference proteome</keyword>
<accession>A0A2G9CCM2</accession>
<keyword evidence="2" id="KW-0238">DNA-binding</keyword>
<dbReference type="InterPro" id="IPR011008">
    <property type="entry name" value="Dimeric_a/b-barrel"/>
</dbReference>
<dbReference type="GO" id="GO:0043200">
    <property type="term" value="P:response to amino acid"/>
    <property type="evidence" value="ECO:0007669"/>
    <property type="project" value="TreeGrafter"/>
</dbReference>
<dbReference type="Gene3D" id="3.30.70.920">
    <property type="match status" value="1"/>
</dbReference>
<dbReference type="InterPro" id="IPR011991">
    <property type="entry name" value="ArsR-like_HTH"/>
</dbReference>
<dbReference type="InterPro" id="IPR000485">
    <property type="entry name" value="AsnC-type_HTH_dom"/>
</dbReference>
<reference evidence="5 6" key="1">
    <citation type="submission" date="2017-11" db="EMBL/GenBank/DDBJ databases">
        <title>Draft genome sequence of Mitsuaria sp. HWN-4.</title>
        <authorList>
            <person name="Gundlapally S.R."/>
        </authorList>
    </citation>
    <scope>NUCLEOTIDE SEQUENCE [LARGE SCALE GENOMIC DNA]</scope>
    <source>
        <strain evidence="5 6">HWN-4</strain>
    </source>
</reference>
<keyword evidence="3" id="KW-0804">Transcription</keyword>
<evidence type="ECO:0000256" key="2">
    <source>
        <dbReference type="ARBA" id="ARBA00023125"/>
    </source>
</evidence>
<dbReference type="GO" id="GO:0043565">
    <property type="term" value="F:sequence-specific DNA binding"/>
    <property type="evidence" value="ECO:0007669"/>
    <property type="project" value="InterPro"/>
</dbReference>
<dbReference type="RefSeq" id="WP_099861563.1">
    <property type="nucleotide sequence ID" value="NZ_PEOG01000023.1"/>
</dbReference>